<dbReference type="AlphaFoldDB" id="A0A1L9VNQ2"/>
<evidence type="ECO:0000256" key="1">
    <source>
        <dbReference type="SAM" id="MobiDB-lite"/>
    </source>
</evidence>
<dbReference type="VEuPathDB" id="FungiDB:ASPGLDRAFT_1362057"/>
<evidence type="ECO:0000313" key="2">
    <source>
        <dbReference type="EMBL" id="OJJ85536.1"/>
    </source>
</evidence>
<feature type="compositionally biased region" description="Basic and acidic residues" evidence="1">
    <location>
        <begin position="344"/>
        <end position="359"/>
    </location>
</feature>
<dbReference type="EMBL" id="KV878894">
    <property type="protein sequence ID" value="OJJ85536.1"/>
    <property type="molecule type" value="Genomic_DNA"/>
</dbReference>
<reference evidence="3" key="1">
    <citation type="journal article" date="2017" name="Genome Biol.">
        <title>Comparative genomics reveals high biological diversity and specific adaptations in the industrially and medically important fungal genus Aspergillus.</title>
        <authorList>
            <person name="de Vries R.P."/>
            <person name="Riley R."/>
            <person name="Wiebenga A."/>
            <person name="Aguilar-Osorio G."/>
            <person name="Amillis S."/>
            <person name="Uchima C.A."/>
            <person name="Anderluh G."/>
            <person name="Asadollahi M."/>
            <person name="Askin M."/>
            <person name="Barry K."/>
            <person name="Battaglia E."/>
            <person name="Bayram O."/>
            <person name="Benocci T."/>
            <person name="Braus-Stromeyer S.A."/>
            <person name="Caldana C."/>
            <person name="Canovas D."/>
            <person name="Cerqueira G.C."/>
            <person name="Chen F."/>
            <person name="Chen W."/>
            <person name="Choi C."/>
            <person name="Clum A."/>
            <person name="Dos Santos R.A."/>
            <person name="Damasio A.R."/>
            <person name="Diallinas G."/>
            <person name="Emri T."/>
            <person name="Fekete E."/>
            <person name="Flipphi M."/>
            <person name="Freyberg S."/>
            <person name="Gallo A."/>
            <person name="Gournas C."/>
            <person name="Habgood R."/>
            <person name="Hainaut M."/>
            <person name="Harispe M.L."/>
            <person name="Henrissat B."/>
            <person name="Hilden K.S."/>
            <person name="Hope R."/>
            <person name="Hossain A."/>
            <person name="Karabika E."/>
            <person name="Karaffa L."/>
            <person name="Karanyi Z."/>
            <person name="Krasevec N."/>
            <person name="Kuo A."/>
            <person name="Kusch H."/>
            <person name="LaButti K."/>
            <person name="Lagendijk E.L."/>
            <person name="Lapidus A."/>
            <person name="Levasseur A."/>
            <person name="Lindquist E."/>
            <person name="Lipzen A."/>
            <person name="Logrieco A.F."/>
            <person name="MacCabe A."/>
            <person name="Maekelae M.R."/>
            <person name="Malavazi I."/>
            <person name="Melin P."/>
            <person name="Meyer V."/>
            <person name="Mielnichuk N."/>
            <person name="Miskei M."/>
            <person name="Molnar A.P."/>
            <person name="Mule G."/>
            <person name="Ngan C.Y."/>
            <person name="Orejas M."/>
            <person name="Orosz E."/>
            <person name="Ouedraogo J.P."/>
            <person name="Overkamp K.M."/>
            <person name="Park H.-S."/>
            <person name="Perrone G."/>
            <person name="Piumi F."/>
            <person name="Punt P.J."/>
            <person name="Ram A.F."/>
            <person name="Ramon A."/>
            <person name="Rauscher S."/>
            <person name="Record E."/>
            <person name="Riano-Pachon D.M."/>
            <person name="Robert V."/>
            <person name="Roehrig J."/>
            <person name="Ruller R."/>
            <person name="Salamov A."/>
            <person name="Salih N.S."/>
            <person name="Samson R.A."/>
            <person name="Sandor E."/>
            <person name="Sanguinetti M."/>
            <person name="Schuetze T."/>
            <person name="Sepcic K."/>
            <person name="Shelest E."/>
            <person name="Sherlock G."/>
            <person name="Sophianopoulou V."/>
            <person name="Squina F.M."/>
            <person name="Sun H."/>
            <person name="Susca A."/>
            <person name="Todd R.B."/>
            <person name="Tsang A."/>
            <person name="Unkles S.E."/>
            <person name="van de Wiele N."/>
            <person name="van Rossen-Uffink D."/>
            <person name="Oliveira J.V."/>
            <person name="Vesth T.C."/>
            <person name="Visser J."/>
            <person name="Yu J.-H."/>
            <person name="Zhou M."/>
            <person name="Andersen M.R."/>
            <person name="Archer D.B."/>
            <person name="Baker S.E."/>
            <person name="Benoit I."/>
            <person name="Brakhage A.A."/>
            <person name="Braus G.H."/>
            <person name="Fischer R."/>
            <person name="Frisvad J.C."/>
            <person name="Goldman G.H."/>
            <person name="Houbraken J."/>
            <person name="Oakley B."/>
            <person name="Pocsi I."/>
            <person name="Scazzocchio C."/>
            <person name="Seiboth B."/>
            <person name="vanKuyk P.A."/>
            <person name="Wortman J."/>
            <person name="Dyer P.S."/>
            <person name="Grigoriev I.V."/>
        </authorList>
    </citation>
    <scope>NUCLEOTIDE SEQUENCE [LARGE SCALE GENOMIC DNA]</scope>
    <source>
        <strain evidence="3">CBS 516.65</strain>
    </source>
</reference>
<keyword evidence="3" id="KW-1185">Reference proteome</keyword>
<accession>A0A1L9VNQ2</accession>
<name>A0A1L9VNQ2_ASPGL</name>
<feature type="compositionally biased region" description="Polar residues" evidence="1">
    <location>
        <begin position="331"/>
        <end position="343"/>
    </location>
</feature>
<dbReference type="RefSeq" id="XP_022402234.1">
    <property type="nucleotide sequence ID" value="XM_022541442.1"/>
</dbReference>
<feature type="compositionally biased region" description="Basic and acidic residues" evidence="1">
    <location>
        <begin position="304"/>
        <end position="313"/>
    </location>
</feature>
<organism evidence="2 3">
    <name type="scientific">Aspergillus glaucus CBS 516.65</name>
    <dbReference type="NCBI Taxonomy" id="1160497"/>
    <lineage>
        <taxon>Eukaryota</taxon>
        <taxon>Fungi</taxon>
        <taxon>Dikarya</taxon>
        <taxon>Ascomycota</taxon>
        <taxon>Pezizomycotina</taxon>
        <taxon>Eurotiomycetes</taxon>
        <taxon>Eurotiomycetidae</taxon>
        <taxon>Eurotiales</taxon>
        <taxon>Aspergillaceae</taxon>
        <taxon>Aspergillus</taxon>
        <taxon>Aspergillus subgen. Aspergillus</taxon>
    </lineage>
</organism>
<gene>
    <name evidence="2" type="ORF">ASPGLDRAFT_1362057</name>
</gene>
<sequence>MYIFTLHISTYGSVIRICWNIPKTTQPMAAWSNDDNTWIIHMSDCCLHSLLHLLFSSTTLPVYLAQLSKMANSNTDSEYGPDIFPDPVKLQIEGYTKGRCWVCGSYYAEACHVIGQYKPSYMSTANGITLCQFCHFQYDKADPGLVLLPEDLDYFIQFELNERGKKGRQSRVVPTAEDYKDYQISQGKVSAKDIGGLYRPVFLEDYALGGQLTDDYVEMLSEPRPWHGDPMGAICRSILVLGGPRECVVEEEEEEEEEETRVQLETLKHLYFFDHGLREKSLSNTQCDDQYKRPWSHEDDDDHGEQKKLKSDKWEEDSDRTLQASPRPCDSQWSLGPESTSEQAIRRFASDKADHSASK</sequence>
<dbReference type="GeneID" id="34457703"/>
<dbReference type="OrthoDB" id="3800761at2759"/>
<proteinExistence type="predicted"/>
<evidence type="ECO:0008006" key="4">
    <source>
        <dbReference type="Google" id="ProtNLM"/>
    </source>
</evidence>
<evidence type="ECO:0000313" key="3">
    <source>
        <dbReference type="Proteomes" id="UP000184300"/>
    </source>
</evidence>
<feature type="region of interest" description="Disordered" evidence="1">
    <location>
        <begin position="288"/>
        <end position="359"/>
    </location>
</feature>
<dbReference type="Proteomes" id="UP000184300">
    <property type="component" value="Unassembled WGS sequence"/>
</dbReference>
<protein>
    <recommendedName>
        <fullName evidence="4">HNH nuclease domain-containing protein</fullName>
    </recommendedName>
</protein>
<dbReference type="STRING" id="1160497.A0A1L9VNQ2"/>